<dbReference type="EMBL" id="SEYY01007275">
    <property type="protein sequence ID" value="KAB7502544.1"/>
    <property type="molecule type" value="Genomic_DNA"/>
</dbReference>
<dbReference type="PROSITE" id="PS50041">
    <property type="entry name" value="C_TYPE_LECTIN_2"/>
    <property type="match status" value="2"/>
</dbReference>
<reference evidence="3 4" key="1">
    <citation type="journal article" date="2019" name="PLoS Biol.">
        <title>Sex chromosomes control vertical transmission of feminizing Wolbachia symbionts in an isopod.</title>
        <authorList>
            <person name="Becking T."/>
            <person name="Chebbi M.A."/>
            <person name="Giraud I."/>
            <person name="Moumen B."/>
            <person name="Laverre T."/>
            <person name="Caubet Y."/>
            <person name="Peccoud J."/>
            <person name="Gilbert C."/>
            <person name="Cordaux R."/>
        </authorList>
    </citation>
    <scope>NUCLEOTIDE SEQUENCE [LARGE SCALE GENOMIC DNA]</scope>
    <source>
        <strain evidence="3">ANa2</strain>
        <tissue evidence="3">Whole body excluding digestive tract and cuticle</tissue>
    </source>
</reference>
<evidence type="ECO:0000313" key="3">
    <source>
        <dbReference type="EMBL" id="KAB7502544.1"/>
    </source>
</evidence>
<feature type="domain" description="C-type lectin" evidence="2">
    <location>
        <begin position="189"/>
        <end position="303"/>
    </location>
</feature>
<dbReference type="CDD" id="cd00037">
    <property type="entry name" value="CLECT"/>
    <property type="match status" value="2"/>
</dbReference>
<dbReference type="InterPro" id="IPR001304">
    <property type="entry name" value="C-type_lectin-like"/>
</dbReference>
<name>A0A5N5T7B7_9CRUS</name>
<dbReference type="SMART" id="SM00034">
    <property type="entry name" value="CLECT"/>
    <property type="match status" value="2"/>
</dbReference>
<dbReference type="InterPro" id="IPR016186">
    <property type="entry name" value="C-type_lectin-like/link_sf"/>
</dbReference>
<gene>
    <name evidence="3" type="primary">LECH_0</name>
    <name evidence="3" type="ORF">Anas_07702</name>
</gene>
<feature type="chain" id="PRO_5024293699" evidence="1">
    <location>
        <begin position="18"/>
        <end position="305"/>
    </location>
</feature>
<dbReference type="SUPFAM" id="SSF56436">
    <property type="entry name" value="C-type lectin-like"/>
    <property type="match status" value="2"/>
</dbReference>
<keyword evidence="4" id="KW-1185">Reference proteome</keyword>
<protein>
    <submittedName>
        <fullName evidence="3">Hepatic lectin</fullName>
    </submittedName>
</protein>
<evidence type="ECO:0000256" key="1">
    <source>
        <dbReference type="SAM" id="SignalP"/>
    </source>
</evidence>
<evidence type="ECO:0000313" key="4">
    <source>
        <dbReference type="Proteomes" id="UP000326759"/>
    </source>
</evidence>
<dbReference type="GO" id="GO:0030246">
    <property type="term" value="F:carbohydrate binding"/>
    <property type="evidence" value="ECO:0007669"/>
    <property type="project" value="UniProtKB-KW"/>
</dbReference>
<dbReference type="PANTHER" id="PTHR22803">
    <property type="entry name" value="MANNOSE, PHOSPHOLIPASE, LECTIN RECEPTOR RELATED"/>
    <property type="match status" value="1"/>
</dbReference>
<organism evidence="3 4">
    <name type="scientific">Armadillidium nasatum</name>
    <dbReference type="NCBI Taxonomy" id="96803"/>
    <lineage>
        <taxon>Eukaryota</taxon>
        <taxon>Metazoa</taxon>
        <taxon>Ecdysozoa</taxon>
        <taxon>Arthropoda</taxon>
        <taxon>Crustacea</taxon>
        <taxon>Multicrustacea</taxon>
        <taxon>Malacostraca</taxon>
        <taxon>Eumalacostraca</taxon>
        <taxon>Peracarida</taxon>
        <taxon>Isopoda</taxon>
        <taxon>Oniscidea</taxon>
        <taxon>Crinocheta</taxon>
        <taxon>Armadillidiidae</taxon>
        <taxon>Armadillidium</taxon>
    </lineage>
</organism>
<dbReference type="Pfam" id="PF00059">
    <property type="entry name" value="Lectin_C"/>
    <property type="match status" value="2"/>
</dbReference>
<evidence type="ECO:0000259" key="2">
    <source>
        <dbReference type="PROSITE" id="PS50041"/>
    </source>
</evidence>
<dbReference type="OrthoDB" id="6355241at2759"/>
<feature type="domain" description="C-type lectin" evidence="2">
    <location>
        <begin position="26"/>
        <end position="153"/>
    </location>
</feature>
<sequence length="305" mass="34727">MFKLLFLLISLICLTNCACPPDFFEVYNDCFQLITFLPVNWTTAETWCEDSGGHLAFINDCNTLTEVSIQVDLLEPTSLVIWIGASDAEEEGVWKWLDGTDVPLGVPFWGSSPPGWIPEPSGGSNADCAHLDMYDQYHFHDEDCTRLGNPLCQTDPIPDNETISDIIDFDESFEEEFAEGDCPEGFIQVQDSCFYFYYNKEFPNITVNWYDAQTACNEVYPGAYLAILNECEKTYQIPVYSGYWVSANDIAEEGHWVWGDNTDDNWLPEPGGGYEENCGAMLQYDRYYFHDGECDLEAYALCQQF</sequence>
<keyword evidence="1" id="KW-0732">Signal</keyword>
<dbReference type="Proteomes" id="UP000326759">
    <property type="component" value="Unassembled WGS sequence"/>
</dbReference>
<comment type="caution">
    <text evidence="3">The sequence shown here is derived from an EMBL/GenBank/DDBJ whole genome shotgun (WGS) entry which is preliminary data.</text>
</comment>
<feature type="signal peptide" evidence="1">
    <location>
        <begin position="1"/>
        <end position="17"/>
    </location>
</feature>
<dbReference type="InterPro" id="IPR016187">
    <property type="entry name" value="CTDL_fold"/>
</dbReference>
<dbReference type="InterPro" id="IPR050111">
    <property type="entry name" value="C-type_lectin/snaclec_domain"/>
</dbReference>
<proteinExistence type="predicted"/>
<keyword evidence="3" id="KW-0430">Lectin</keyword>
<dbReference type="AlphaFoldDB" id="A0A5N5T7B7"/>
<accession>A0A5N5T7B7</accession>
<dbReference type="Gene3D" id="3.10.100.10">
    <property type="entry name" value="Mannose-Binding Protein A, subunit A"/>
    <property type="match status" value="2"/>
</dbReference>